<evidence type="ECO:0000256" key="5">
    <source>
        <dbReference type="ARBA" id="ARBA00022670"/>
    </source>
</evidence>
<evidence type="ECO:0000256" key="12">
    <source>
        <dbReference type="PIRSR" id="PIRSR037470-50"/>
    </source>
</evidence>
<reference evidence="16" key="1">
    <citation type="submission" date="2011-08" db="EMBL/GenBank/DDBJ databases">
        <authorList>
            <person name="Rombauts S."/>
        </authorList>
    </citation>
    <scope>NUCLEOTIDE SEQUENCE</scope>
    <source>
        <strain evidence="16">London</strain>
    </source>
</reference>
<dbReference type="Proteomes" id="UP000015104">
    <property type="component" value="Unassembled WGS sequence"/>
</dbReference>
<dbReference type="GO" id="GO:0016020">
    <property type="term" value="C:membrane"/>
    <property type="evidence" value="ECO:0007669"/>
    <property type="project" value="UniProtKB-SubCell"/>
</dbReference>
<dbReference type="EnsemblMetazoa" id="tetur14g02680.1">
    <property type="protein sequence ID" value="tetur14g02680.1"/>
    <property type="gene ID" value="tetur14g02680"/>
</dbReference>
<dbReference type="STRING" id="32264.T1KLJ7"/>
<keyword evidence="8" id="KW-0720">Serine protease</keyword>
<keyword evidence="6 13" id="KW-0812">Transmembrane</keyword>
<feature type="transmembrane region" description="Helical" evidence="13">
    <location>
        <begin position="271"/>
        <end position="292"/>
    </location>
</feature>
<reference evidence="15" key="2">
    <citation type="submission" date="2015-06" db="UniProtKB">
        <authorList>
            <consortium name="EnsemblMetazoa"/>
        </authorList>
    </citation>
    <scope>IDENTIFICATION</scope>
</reference>
<evidence type="ECO:0000313" key="15">
    <source>
        <dbReference type="EnsemblMetazoa" id="tetur14g02680.1"/>
    </source>
</evidence>
<feature type="transmembrane region" description="Helical" evidence="13">
    <location>
        <begin position="208"/>
        <end position="227"/>
    </location>
</feature>
<feature type="domain" description="Peptidase S54 rhomboid" evidence="14">
    <location>
        <begin position="114"/>
        <end position="260"/>
    </location>
</feature>
<dbReference type="eggNOG" id="KOG2289">
    <property type="taxonomic scope" value="Eukaryota"/>
</dbReference>
<comment type="subcellular location">
    <subcellularLocation>
        <location evidence="2">Membrane</location>
        <topology evidence="2">Multi-pass membrane protein</topology>
    </subcellularLocation>
</comment>
<evidence type="ECO:0000256" key="7">
    <source>
        <dbReference type="ARBA" id="ARBA00022801"/>
    </source>
</evidence>
<evidence type="ECO:0000256" key="11">
    <source>
        <dbReference type="PIRNR" id="PIRNR037470"/>
    </source>
</evidence>
<dbReference type="InterPro" id="IPR051739">
    <property type="entry name" value="Rhomboid_IM_Serine_Proteases"/>
</dbReference>
<comment type="catalytic activity">
    <reaction evidence="1">
        <text>Cleaves type-1 transmembrane domains using a catalytic dyad composed of serine and histidine that are contributed by different transmembrane domains.</text>
        <dbReference type="EC" id="3.4.21.105"/>
    </reaction>
</comment>
<dbReference type="InterPro" id="IPR022764">
    <property type="entry name" value="Peptidase_S54_rhomboid_dom"/>
</dbReference>
<evidence type="ECO:0000256" key="10">
    <source>
        <dbReference type="ARBA" id="ARBA00023136"/>
    </source>
</evidence>
<dbReference type="SUPFAM" id="SSF144091">
    <property type="entry name" value="Rhomboid-like"/>
    <property type="match status" value="1"/>
</dbReference>
<accession>T1KLJ7</accession>
<organism evidence="15 16">
    <name type="scientific">Tetranychus urticae</name>
    <name type="common">Two-spotted spider mite</name>
    <dbReference type="NCBI Taxonomy" id="32264"/>
    <lineage>
        <taxon>Eukaryota</taxon>
        <taxon>Metazoa</taxon>
        <taxon>Ecdysozoa</taxon>
        <taxon>Arthropoda</taxon>
        <taxon>Chelicerata</taxon>
        <taxon>Arachnida</taxon>
        <taxon>Acari</taxon>
        <taxon>Acariformes</taxon>
        <taxon>Trombidiformes</taxon>
        <taxon>Prostigmata</taxon>
        <taxon>Eleutherengona</taxon>
        <taxon>Raphignathae</taxon>
        <taxon>Tetranychoidea</taxon>
        <taxon>Tetranychidae</taxon>
        <taxon>Tetranychus</taxon>
    </lineage>
</organism>
<evidence type="ECO:0000256" key="9">
    <source>
        <dbReference type="ARBA" id="ARBA00022989"/>
    </source>
</evidence>
<keyword evidence="16" id="KW-1185">Reference proteome</keyword>
<dbReference type="KEGG" id="tut:107365148"/>
<feature type="transmembrane region" description="Helical" evidence="13">
    <location>
        <begin position="156"/>
        <end position="173"/>
    </location>
</feature>
<sequence>MKNKRRDSFIVAVDQRDLVDLSCIDSKLQPSKSSTKQICPNAFKNMVNKIADNFLDDPRDRKFYADNYRCWPPPIFIISVTLIELAFFTYYSIIDGDGSIPKDDLFVYRPDKRQEIWRFAFYMVLHAGWVHLFFNLVIQLLIGLPLEMVHGSVRIGAVYMAGVLAGSLGTSVFDPNVYLLGASGGVYALLSAHLANVVLNYNQMEFGLLRIFGLFVIASTDVGYAVYERYVVKEEYGQTSYVAHFAGAAAGLTLGLVVLKNFEQKLREQFIWWLSLTIYMGCMISAIIFNVYI</sequence>
<feature type="transmembrane region" description="Helical" evidence="13">
    <location>
        <begin position="179"/>
        <end position="201"/>
    </location>
</feature>
<evidence type="ECO:0000313" key="16">
    <source>
        <dbReference type="Proteomes" id="UP000015104"/>
    </source>
</evidence>
<evidence type="ECO:0000256" key="3">
    <source>
        <dbReference type="ARBA" id="ARBA00009045"/>
    </source>
</evidence>
<feature type="active site" evidence="12">
    <location>
        <position position="244"/>
    </location>
</feature>
<dbReference type="OMA" id="SVFDMDA"/>
<evidence type="ECO:0000256" key="2">
    <source>
        <dbReference type="ARBA" id="ARBA00004141"/>
    </source>
</evidence>
<dbReference type="HOGENOM" id="CLU_048023_0_0_1"/>
<feature type="transmembrane region" description="Helical" evidence="13">
    <location>
        <begin position="119"/>
        <end position="144"/>
    </location>
</feature>
<feature type="active site" description="Nucleophile" evidence="12">
    <location>
        <position position="183"/>
    </location>
</feature>
<evidence type="ECO:0000256" key="1">
    <source>
        <dbReference type="ARBA" id="ARBA00000156"/>
    </source>
</evidence>
<dbReference type="GO" id="GO:0004252">
    <property type="term" value="F:serine-type endopeptidase activity"/>
    <property type="evidence" value="ECO:0007669"/>
    <property type="project" value="UniProtKB-UniRule"/>
</dbReference>
<proteinExistence type="inferred from homology"/>
<gene>
    <name evidence="15" type="primary">107365148</name>
</gene>
<dbReference type="PANTHER" id="PTHR45840">
    <property type="entry name" value="RHOMBOID-RELATED PROTEIN"/>
    <property type="match status" value="1"/>
</dbReference>
<dbReference type="InterPro" id="IPR017213">
    <property type="entry name" value="Peptidase_S54_rhomboid_met"/>
</dbReference>
<evidence type="ECO:0000256" key="13">
    <source>
        <dbReference type="SAM" id="Phobius"/>
    </source>
</evidence>
<evidence type="ECO:0000256" key="6">
    <source>
        <dbReference type="ARBA" id="ARBA00022692"/>
    </source>
</evidence>
<keyword evidence="10 13" id="KW-0472">Membrane</keyword>
<keyword evidence="7" id="KW-0378">Hydrolase</keyword>
<comment type="similarity">
    <text evidence="3 11">Belongs to the peptidase S54 family.</text>
</comment>
<dbReference type="AlphaFoldDB" id="T1KLJ7"/>
<dbReference type="InterPro" id="IPR035952">
    <property type="entry name" value="Rhomboid-like_sf"/>
</dbReference>
<dbReference type="FunFam" id="1.20.1540.10:FF:000007">
    <property type="entry name" value="Rhomboid like 2"/>
    <property type="match status" value="1"/>
</dbReference>
<keyword evidence="9 13" id="KW-1133">Transmembrane helix</keyword>
<keyword evidence="5" id="KW-0645">Protease</keyword>
<feature type="transmembrane region" description="Helical" evidence="13">
    <location>
        <begin position="71"/>
        <end position="93"/>
    </location>
</feature>
<feature type="transmembrane region" description="Helical" evidence="13">
    <location>
        <begin position="239"/>
        <end position="259"/>
    </location>
</feature>
<evidence type="ECO:0000256" key="8">
    <source>
        <dbReference type="ARBA" id="ARBA00022825"/>
    </source>
</evidence>
<dbReference type="OrthoDB" id="418595at2759"/>
<evidence type="ECO:0000259" key="14">
    <source>
        <dbReference type="Pfam" id="PF01694"/>
    </source>
</evidence>
<dbReference type="PANTHER" id="PTHR45840:SF2">
    <property type="entry name" value="PROTEIN RHOMBOID-RELATED"/>
    <property type="match status" value="1"/>
</dbReference>
<dbReference type="EMBL" id="CAEY01000211">
    <property type="status" value="NOT_ANNOTATED_CDS"/>
    <property type="molecule type" value="Genomic_DNA"/>
</dbReference>
<dbReference type="GO" id="GO:0006508">
    <property type="term" value="P:proteolysis"/>
    <property type="evidence" value="ECO:0007669"/>
    <property type="project" value="UniProtKB-KW"/>
</dbReference>
<dbReference type="Gene3D" id="1.20.1540.10">
    <property type="entry name" value="Rhomboid-like"/>
    <property type="match status" value="1"/>
</dbReference>
<dbReference type="EC" id="3.4.21.105" evidence="4"/>
<protein>
    <recommendedName>
        <fullName evidence="4">rhomboid protease</fullName>
        <ecNumber evidence="4">3.4.21.105</ecNumber>
    </recommendedName>
</protein>
<name>T1KLJ7_TETUR</name>
<dbReference type="PIRSF" id="PIRSF037470">
    <property type="entry name" value="Rhomboid"/>
    <property type="match status" value="1"/>
</dbReference>
<dbReference type="Pfam" id="PF01694">
    <property type="entry name" value="Rhomboid"/>
    <property type="match status" value="1"/>
</dbReference>
<evidence type="ECO:0000256" key="4">
    <source>
        <dbReference type="ARBA" id="ARBA00013039"/>
    </source>
</evidence>